<dbReference type="Proteomes" id="UP000279833">
    <property type="component" value="Unassembled WGS sequence"/>
</dbReference>
<dbReference type="PANTHER" id="PTHR11985">
    <property type="entry name" value="GLYCEROL-3-PHOSPHATE DEHYDROGENASE"/>
    <property type="match status" value="1"/>
</dbReference>
<dbReference type="SUPFAM" id="SSF51905">
    <property type="entry name" value="FAD/NAD(P)-binding domain"/>
    <property type="match status" value="1"/>
</dbReference>
<dbReference type="Pfam" id="PF01266">
    <property type="entry name" value="DAO"/>
    <property type="match status" value="1"/>
</dbReference>
<evidence type="ECO:0000256" key="2">
    <source>
        <dbReference type="ARBA" id="ARBA00007330"/>
    </source>
</evidence>
<comment type="catalytic activity">
    <reaction evidence="7">
        <text>a quinone + sn-glycerol 3-phosphate = dihydroxyacetone phosphate + a quinol</text>
        <dbReference type="Rhea" id="RHEA:18977"/>
        <dbReference type="ChEBI" id="CHEBI:24646"/>
        <dbReference type="ChEBI" id="CHEBI:57597"/>
        <dbReference type="ChEBI" id="CHEBI:57642"/>
        <dbReference type="ChEBI" id="CHEBI:132124"/>
        <dbReference type="EC" id="1.1.5.3"/>
    </reaction>
</comment>
<comment type="similarity">
    <text evidence="2 7">Belongs to the FAD-dependent glycerol-3-phosphate dehydrogenase family.</text>
</comment>
<keyword evidence="5" id="KW-0274">FAD</keyword>
<dbReference type="InterPro" id="IPR006076">
    <property type="entry name" value="FAD-dep_OxRdtase"/>
</dbReference>
<accession>A0A183KDU3</accession>
<protein>
    <recommendedName>
        <fullName evidence="3 7">Glycerol-3-phosphate dehydrogenase</fullName>
        <ecNumber evidence="3 7">1.1.5.3</ecNumber>
    </recommendedName>
</protein>
<dbReference type="EC" id="1.1.5.3" evidence="3 7"/>
<evidence type="ECO:0000313" key="10">
    <source>
        <dbReference type="Proteomes" id="UP000279833"/>
    </source>
</evidence>
<dbReference type="EMBL" id="UZAK01035684">
    <property type="protein sequence ID" value="VDP51676.1"/>
    <property type="molecule type" value="Genomic_DNA"/>
</dbReference>
<feature type="domain" description="FAD dependent oxidoreductase" evidence="8">
    <location>
        <begin position="8"/>
        <end position="160"/>
    </location>
</feature>
<dbReference type="GO" id="GO:0005739">
    <property type="term" value="C:mitochondrion"/>
    <property type="evidence" value="ECO:0007669"/>
    <property type="project" value="TreeGrafter"/>
</dbReference>
<dbReference type="InterPro" id="IPR036188">
    <property type="entry name" value="FAD/NAD-bd_sf"/>
</dbReference>
<dbReference type="PANTHER" id="PTHR11985:SF15">
    <property type="entry name" value="GLYCEROL-3-PHOSPHATE DEHYDROGENASE, MITOCHONDRIAL"/>
    <property type="match status" value="1"/>
</dbReference>
<keyword evidence="6 7" id="KW-0560">Oxidoreductase</keyword>
<dbReference type="Gene3D" id="3.30.9.10">
    <property type="entry name" value="D-Amino Acid Oxidase, subunit A, domain 2"/>
    <property type="match status" value="1"/>
</dbReference>
<evidence type="ECO:0000256" key="5">
    <source>
        <dbReference type="ARBA" id="ARBA00022827"/>
    </source>
</evidence>
<dbReference type="GO" id="GO:0004368">
    <property type="term" value="F:glycerol-3-phosphate dehydrogenase (quinone) activity"/>
    <property type="evidence" value="ECO:0007669"/>
    <property type="project" value="UniProtKB-EC"/>
</dbReference>
<dbReference type="InterPro" id="IPR000447">
    <property type="entry name" value="G3P_DH_FAD-dep"/>
</dbReference>
<reference evidence="9 10" key="2">
    <citation type="submission" date="2018-11" db="EMBL/GenBank/DDBJ databases">
        <authorList>
            <consortium name="Pathogen Informatics"/>
        </authorList>
    </citation>
    <scope>NUCLEOTIDE SEQUENCE [LARGE SCALE GENOMIC DNA]</scope>
    <source>
        <strain evidence="9">Dakar</strain>
        <strain evidence="10">Dakar, Senegal</strain>
    </source>
</reference>
<evidence type="ECO:0000256" key="3">
    <source>
        <dbReference type="ARBA" id="ARBA00013029"/>
    </source>
</evidence>
<dbReference type="Gene3D" id="3.50.50.60">
    <property type="entry name" value="FAD/NAD(P)-binding domain"/>
    <property type="match status" value="1"/>
</dbReference>
<dbReference type="PRINTS" id="PR01001">
    <property type="entry name" value="FADG3PDH"/>
</dbReference>
<proteinExistence type="inferred from homology"/>
<gene>
    <name evidence="9" type="ORF">SCUD_LOCUS13185</name>
</gene>
<evidence type="ECO:0000256" key="6">
    <source>
        <dbReference type="ARBA" id="ARBA00023002"/>
    </source>
</evidence>
<name>A0A183KDU3_9TREM</name>
<keyword evidence="4 7" id="KW-0285">Flavoprotein</keyword>
<evidence type="ECO:0000259" key="8">
    <source>
        <dbReference type="Pfam" id="PF01266"/>
    </source>
</evidence>
<dbReference type="STRING" id="6186.A0A183KDU3"/>
<sequence>MASGELFDVLVIGGGASGAGVALDAASRGLSTCLIERLDFASGTSSRSTKLIHGGVRYLQKAIFNLDIEQFRMVNEALSERSNLIDIAPHLAYPLPIMLPIYKWWQVPYYWAGIKMYDLISGAQILKASYYLNKSQALERFPLLKRDKLVGGLVYYDGKLVSKMPYLILRYPSTDIHLSGCFIVLLYLLDFAS</sequence>
<dbReference type="WBParaSite" id="SCUD_0001318801-mRNA-1">
    <property type="protein sequence ID" value="SCUD_0001318801-mRNA-1"/>
    <property type="gene ID" value="SCUD_0001318801"/>
</dbReference>
<evidence type="ECO:0000313" key="9">
    <source>
        <dbReference type="EMBL" id="VDP51676.1"/>
    </source>
</evidence>
<organism evidence="11">
    <name type="scientific">Schistosoma curassoni</name>
    <dbReference type="NCBI Taxonomy" id="6186"/>
    <lineage>
        <taxon>Eukaryota</taxon>
        <taxon>Metazoa</taxon>
        <taxon>Spiralia</taxon>
        <taxon>Lophotrochozoa</taxon>
        <taxon>Platyhelminthes</taxon>
        <taxon>Trematoda</taxon>
        <taxon>Digenea</taxon>
        <taxon>Strigeidida</taxon>
        <taxon>Schistosomatoidea</taxon>
        <taxon>Schistosomatidae</taxon>
        <taxon>Schistosoma</taxon>
    </lineage>
</organism>
<evidence type="ECO:0000256" key="1">
    <source>
        <dbReference type="ARBA" id="ARBA00001974"/>
    </source>
</evidence>
<reference evidence="11" key="1">
    <citation type="submission" date="2016-06" db="UniProtKB">
        <authorList>
            <consortium name="WormBaseParasite"/>
        </authorList>
    </citation>
    <scope>IDENTIFICATION</scope>
</reference>
<comment type="cofactor">
    <cofactor evidence="1 7">
        <name>FAD</name>
        <dbReference type="ChEBI" id="CHEBI:57692"/>
    </cofactor>
</comment>
<keyword evidence="10" id="KW-1185">Reference proteome</keyword>
<dbReference type="GO" id="GO:0006072">
    <property type="term" value="P:glycerol-3-phosphate metabolic process"/>
    <property type="evidence" value="ECO:0007669"/>
    <property type="project" value="UniProtKB-UniRule"/>
</dbReference>
<evidence type="ECO:0000256" key="4">
    <source>
        <dbReference type="ARBA" id="ARBA00022630"/>
    </source>
</evidence>
<dbReference type="PROSITE" id="PS00977">
    <property type="entry name" value="FAD_G3PDH_1"/>
    <property type="match status" value="1"/>
</dbReference>
<evidence type="ECO:0000256" key="7">
    <source>
        <dbReference type="RuleBase" id="RU361217"/>
    </source>
</evidence>
<evidence type="ECO:0000313" key="11">
    <source>
        <dbReference type="WBParaSite" id="SCUD_0001318801-mRNA-1"/>
    </source>
</evidence>
<dbReference type="AlphaFoldDB" id="A0A183KDU3"/>